<name>A0AAD7W5E7_9TELE</name>
<evidence type="ECO:0000256" key="1">
    <source>
        <dbReference type="SAM" id="MobiDB-lite"/>
    </source>
</evidence>
<accession>A0AAD7W5E7</accession>
<proteinExistence type="predicted"/>
<keyword evidence="3" id="KW-1185">Reference proteome</keyword>
<gene>
    <name evidence="2" type="ORF">AAFF_G00205500</name>
</gene>
<sequence>MNQLPGIDMPENKGSDFCSPTSEVPFQPWQLLAARSVEKQDDIIKMGPRTQLAFATAASEQRRMHE</sequence>
<dbReference type="Proteomes" id="UP001221898">
    <property type="component" value="Unassembled WGS sequence"/>
</dbReference>
<comment type="caution">
    <text evidence="2">The sequence shown here is derived from an EMBL/GenBank/DDBJ whole genome shotgun (WGS) entry which is preliminary data.</text>
</comment>
<protein>
    <submittedName>
        <fullName evidence="2">Uncharacterized protein</fullName>
    </submittedName>
</protein>
<dbReference type="EMBL" id="JAINUG010000272">
    <property type="protein sequence ID" value="KAJ8384417.1"/>
    <property type="molecule type" value="Genomic_DNA"/>
</dbReference>
<evidence type="ECO:0000313" key="2">
    <source>
        <dbReference type="EMBL" id="KAJ8384417.1"/>
    </source>
</evidence>
<organism evidence="2 3">
    <name type="scientific">Aldrovandia affinis</name>
    <dbReference type="NCBI Taxonomy" id="143900"/>
    <lineage>
        <taxon>Eukaryota</taxon>
        <taxon>Metazoa</taxon>
        <taxon>Chordata</taxon>
        <taxon>Craniata</taxon>
        <taxon>Vertebrata</taxon>
        <taxon>Euteleostomi</taxon>
        <taxon>Actinopterygii</taxon>
        <taxon>Neopterygii</taxon>
        <taxon>Teleostei</taxon>
        <taxon>Notacanthiformes</taxon>
        <taxon>Halosauridae</taxon>
        <taxon>Aldrovandia</taxon>
    </lineage>
</organism>
<feature type="region of interest" description="Disordered" evidence="1">
    <location>
        <begin position="1"/>
        <end position="21"/>
    </location>
</feature>
<reference evidence="2" key="1">
    <citation type="journal article" date="2023" name="Science">
        <title>Genome structures resolve the early diversification of teleost fishes.</title>
        <authorList>
            <person name="Parey E."/>
            <person name="Louis A."/>
            <person name="Montfort J."/>
            <person name="Bouchez O."/>
            <person name="Roques C."/>
            <person name="Iampietro C."/>
            <person name="Lluch J."/>
            <person name="Castinel A."/>
            <person name="Donnadieu C."/>
            <person name="Desvignes T."/>
            <person name="Floi Bucao C."/>
            <person name="Jouanno E."/>
            <person name="Wen M."/>
            <person name="Mejri S."/>
            <person name="Dirks R."/>
            <person name="Jansen H."/>
            <person name="Henkel C."/>
            <person name="Chen W.J."/>
            <person name="Zahm M."/>
            <person name="Cabau C."/>
            <person name="Klopp C."/>
            <person name="Thompson A.W."/>
            <person name="Robinson-Rechavi M."/>
            <person name="Braasch I."/>
            <person name="Lecointre G."/>
            <person name="Bobe J."/>
            <person name="Postlethwait J.H."/>
            <person name="Berthelot C."/>
            <person name="Roest Crollius H."/>
            <person name="Guiguen Y."/>
        </authorList>
    </citation>
    <scope>NUCLEOTIDE SEQUENCE</scope>
    <source>
        <strain evidence="2">NC1722</strain>
    </source>
</reference>
<dbReference type="AlphaFoldDB" id="A0AAD7W5E7"/>
<evidence type="ECO:0000313" key="3">
    <source>
        <dbReference type="Proteomes" id="UP001221898"/>
    </source>
</evidence>